<name>A0A8H5WHZ4_FUSHE</name>
<feature type="domain" description="CorA-like transporter" evidence="2">
    <location>
        <begin position="69"/>
        <end position="213"/>
    </location>
</feature>
<reference evidence="3 4" key="1">
    <citation type="submission" date="2020-05" db="EMBL/GenBank/DDBJ databases">
        <title>Identification and distribution of gene clusters putatively required for synthesis of sphingolipid metabolism inhibitors in phylogenetically diverse species of the filamentous fungus Fusarium.</title>
        <authorList>
            <person name="Kim H.-S."/>
            <person name="Busman M."/>
            <person name="Brown D.W."/>
            <person name="Divon H."/>
            <person name="Uhlig S."/>
            <person name="Proctor R.H."/>
        </authorList>
    </citation>
    <scope>NUCLEOTIDE SEQUENCE [LARGE SCALE GENOMIC DNA]</scope>
    <source>
        <strain evidence="3 4">NRRL 20693</strain>
    </source>
</reference>
<evidence type="ECO:0000259" key="2">
    <source>
        <dbReference type="Pfam" id="PF26616"/>
    </source>
</evidence>
<dbReference type="EMBL" id="JAAGWQ010000227">
    <property type="protein sequence ID" value="KAF5658863.1"/>
    <property type="molecule type" value="Genomic_DNA"/>
</dbReference>
<keyword evidence="4" id="KW-1185">Reference proteome</keyword>
<accession>A0A8H5WHZ4</accession>
<evidence type="ECO:0000256" key="1">
    <source>
        <dbReference type="SAM" id="Phobius"/>
    </source>
</evidence>
<keyword evidence="1" id="KW-0812">Transmembrane</keyword>
<organism evidence="3 4">
    <name type="scientific">Fusarium heterosporum</name>
    <dbReference type="NCBI Taxonomy" id="42747"/>
    <lineage>
        <taxon>Eukaryota</taxon>
        <taxon>Fungi</taxon>
        <taxon>Dikarya</taxon>
        <taxon>Ascomycota</taxon>
        <taxon>Pezizomycotina</taxon>
        <taxon>Sordariomycetes</taxon>
        <taxon>Hypocreomycetidae</taxon>
        <taxon>Hypocreales</taxon>
        <taxon>Nectriaceae</taxon>
        <taxon>Fusarium</taxon>
        <taxon>Fusarium heterosporum species complex</taxon>
    </lineage>
</organism>
<keyword evidence="1" id="KW-1133">Transmembrane helix</keyword>
<keyword evidence="1" id="KW-0472">Membrane</keyword>
<gene>
    <name evidence="3" type="ORF">FHETE_9688</name>
</gene>
<dbReference type="OrthoDB" id="5396681at2759"/>
<dbReference type="Proteomes" id="UP000567885">
    <property type="component" value="Unassembled WGS sequence"/>
</dbReference>
<dbReference type="Pfam" id="PF26616">
    <property type="entry name" value="CorA-like"/>
    <property type="match status" value="1"/>
</dbReference>
<evidence type="ECO:0000313" key="4">
    <source>
        <dbReference type="Proteomes" id="UP000567885"/>
    </source>
</evidence>
<comment type="caution">
    <text evidence="3">The sequence shown here is derived from an EMBL/GenBank/DDBJ whole genome shotgun (WGS) entry which is preliminary data.</text>
</comment>
<sequence length="477" mass="54462">MSSPGKQDFGSRCANFEEYPGNFKGNYFESNRELQILWNRYRRESRVAKLRFTLIRVPQIQEYDTFPSSYDYGLALFKDDNTLLSRPEHTLTLNHLGRSGREIRYSFLLRSVEASTSIPGRSWGIRQLAVYHSFDVSTGQCFWLTCKGNSTIEDSINDVLSNDPAFKPSAMKSVPDAFAATFDILAMILDWCDENWRWYINSMVDEVMDKADTAKTYKIADEQDFKELKRRVTHGGQIEITKRTQSSSVDLESGTRLQTLKKALSFKRTENITQSLSHIGGAVDELERLKLFSFQELQNLQEVLERIQEALLVLKLNHQVIKQIREHYQALMNQYKIPEMRSIQSSCRDAFLRSSCHSKSIEGSIETRQVQLDSLYLLVQENKALYESILQYKSFQTNKIYAETAQSSAYNMEIIANKTKQETTSMHVITFVTLIFLPATFMAVYGTLSQEGRARGIRASSVSDLPGSNQAVAGDSG</sequence>
<evidence type="ECO:0000313" key="3">
    <source>
        <dbReference type="EMBL" id="KAF5658863.1"/>
    </source>
</evidence>
<dbReference type="InterPro" id="IPR058257">
    <property type="entry name" value="CorA-like_dom"/>
</dbReference>
<feature type="transmembrane region" description="Helical" evidence="1">
    <location>
        <begin position="428"/>
        <end position="448"/>
    </location>
</feature>
<protein>
    <recommendedName>
        <fullName evidence="2">CorA-like transporter domain-containing protein</fullName>
    </recommendedName>
</protein>
<proteinExistence type="predicted"/>
<dbReference type="AlphaFoldDB" id="A0A8H5WHZ4"/>